<dbReference type="EMBL" id="JAACJN010000109">
    <property type="protein sequence ID" value="KAF5372725.1"/>
    <property type="molecule type" value="Genomic_DNA"/>
</dbReference>
<dbReference type="AlphaFoldDB" id="A0A8H5LWL1"/>
<keyword evidence="3" id="KW-0812">Transmembrane</keyword>
<feature type="transmembrane region" description="Helical" evidence="3">
    <location>
        <begin position="282"/>
        <end position="302"/>
    </location>
</feature>
<dbReference type="SUPFAM" id="SSF103473">
    <property type="entry name" value="MFS general substrate transporter"/>
    <property type="match status" value="1"/>
</dbReference>
<comment type="subcellular location">
    <subcellularLocation>
        <location evidence="1">Membrane</location>
        <topology evidence="1">Multi-pass membrane protein</topology>
    </subcellularLocation>
</comment>
<evidence type="ECO:0008006" key="6">
    <source>
        <dbReference type="Google" id="ProtNLM"/>
    </source>
</evidence>
<dbReference type="PANTHER" id="PTHR11360:SF177">
    <property type="entry name" value="RIBOFLAVIN TRANSPORTER MCH5"/>
    <property type="match status" value="1"/>
</dbReference>
<feature type="transmembrane region" description="Helical" evidence="3">
    <location>
        <begin position="241"/>
        <end position="262"/>
    </location>
</feature>
<feature type="transmembrane region" description="Helical" evidence="3">
    <location>
        <begin position="174"/>
        <end position="198"/>
    </location>
</feature>
<sequence length="482" mass="53722">MLFDHCPETALSSVITLAPPHPEENMSKALFEECSTRHTLFRRDETRPSDPENFSVEKPTTLVVDSSEDLYAPPDGGLKAWSTMVGATLVAFSTFGFANGYGAFSDYYNAVYLTNYSPTLISMIGALQVFIVYTLAGFSGALFDAVGPRNIMPLSGIIVVLSLLLLSFTKPQQIYQQFLCQSVLFSIGGALGFFPAIALMSHWFKLKLPYAVGCVVSGSSLGGILYPIILGRLIPQVGFDWTIRVIAFISVLCYLIAILIIYPRRPTKPLPRLTQLLDFAGFTDPCYLFLSLGCWFAGFAIWNPFFYVGLSAKMADSDSSLNPYYLTILSTTSIIGRLSPGLIASRVGKQVMIRFIHYPQVSPTTFQVQSYVDIDRFFRDLHLRYMVHIFQRDQSIDIRDVIRRRCRTFLLTYSPSLSPIEKVGARTGSIYAFMASACLAGTPIGGVFIRTRSVDNFRHLILFSVGIYFSFVRALTTIGIRR</sequence>
<dbReference type="OrthoDB" id="6509908at2759"/>
<evidence type="ECO:0000313" key="5">
    <source>
        <dbReference type="Proteomes" id="UP000518752"/>
    </source>
</evidence>
<dbReference type="InterPro" id="IPR036259">
    <property type="entry name" value="MFS_trans_sf"/>
</dbReference>
<keyword evidence="3" id="KW-1133">Transmembrane helix</keyword>
<comment type="caution">
    <text evidence="4">The sequence shown here is derived from an EMBL/GenBank/DDBJ whole genome shotgun (WGS) entry which is preliminary data.</text>
</comment>
<feature type="transmembrane region" description="Helical" evidence="3">
    <location>
        <begin position="210"/>
        <end position="229"/>
    </location>
</feature>
<feature type="transmembrane region" description="Helical" evidence="3">
    <location>
        <begin position="121"/>
        <end position="143"/>
    </location>
</feature>
<evidence type="ECO:0000256" key="2">
    <source>
        <dbReference type="ARBA" id="ARBA00006727"/>
    </source>
</evidence>
<keyword evidence="3" id="KW-0472">Membrane</keyword>
<feature type="transmembrane region" description="Helical" evidence="3">
    <location>
        <begin position="430"/>
        <end position="449"/>
    </location>
</feature>
<feature type="transmembrane region" description="Helical" evidence="3">
    <location>
        <begin position="80"/>
        <end position="101"/>
    </location>
</feature>
<proteinExistence type="inferred from homology"/>
<dbReference type="GO" id="GO:0022857">
    <property type="term" value="F:transmembrane transporter activity"/>
    <property type="evidence" value="ECO:0007669"/>
    <property type="project" value="InterPro"/>
</dbReference>
<name>A0A8H5LWL1_9AGAR</name>
<dbReference type="InterPro" id="IPR011701">
    <property type="entry name" value="MFS"/>
</dbReference>
<evidence type="ECO:0000313" key="4">
    <source>
        <dbReference type="EMBL" id="KAF5372725.1"/>
    </source>
</evidence>
<dbReference type="Proteomes" id="UP000518752">
    <property type="component" value="Unassembled WGS sequence"/>
</dbReference>
<evidence type="ECO:0000256" key="1">
    <source>
        <dbReference type="ARBA" id="ARBA00004141"/>
    </source>
</evidence>
<organism evidence="4 5">
    <name type="scientific">Collybiopsis confluens</name>
    <dbReference type="NCBI Taxonomy" id="2823264"/>
    <lineage>
        <taxon>Eukaryota</taxon>
        <taxon>Fungi</taxon>
        <taxon>Dikarya</taxon>
        <taxon>Basidiomycota</taxon>
        <taxon>Agaricomycotina</taxon>
        <taxon>Agaricomycetes</taxon>
        <taxon>Agaricomycetidae</taxon>
        <taxon>Agaricales</taxon>
        <taxon>Marasmiineae</taxon>
        <taxon>Omphalotaceae</taxon>
        <taxon>Collybiopsis</taxon>
    </lineage>
</organism>
<gene>
    <name evidence="4" type="ORF">D9757_011633</name>
</gene>
<dbReference type="InterPro" id="IPR050327">
    <property type="entry name" value="Proton-linked_MCT"/>
</dbReference>
<comment type="similarity">
    <text evidence="2">Belongs to the major facilitator superfamily. Monocarboxylate porter (TC 2.A.1.13) family.</text>
</comment>
<protein>
    <recommendedName>
        <fullName evidence="6">MFS general substrate transporter</fullName>
    </recommendedName>
</protein>
<dbReference type="GO" id="GO:0016020">
    <property type="term" value="C:membrane"/>
    <property type="evidence" value="ECO:0007669"/>
    <property type="project" value="UniProtKB-SubCell"/>
</dbReference>
<dbReference type="PANTHER" id="PTHR11360">
    <property type="entry name" value="MONOCARBOXYLATE TRANSPORTER"/>
    <property type="match status" value="1"/>
</dbReference>
<evidence type="ECO:0000256" key="3">
    <source>
        <dbReference type="SAM" id="Phobius"/>
    </source>
</evidence>
<keyword evidence="5" id="KW-1185">Reference proteome</keyword>
<feature type="transmembrane region" description="Helical" evidence="3">
    <location>
        <begin position="461"/>
        <end position="480"/>
    </location>
</feature>
<accession>A0A8H5LWL1</accession>
<feature type="transmembrane region" description="Helical" evidence="3">
    <location>
        <begin position="150"/>
        <end position="168"/>
    </location>
</feature>
<reference evidence="4 5" key="1">
    <citation type="journal article" date="2020" name="ISME J.">
        <title>Uncovering the hidden diversity of litter-decomposition mechanisms in mushroom-forming fungi.</title>
        <authorList>
            <person name="Floudas D."/>
            <person name="Bentzer J."/>
            <person name="Ahren D."/>
            <person name="Johansson T."/>
            <person name="Persson P."/>
            <person name="Tunlid A."/>
        </authorList>
    </citation>
    <scope>NUCLEOTIDE SEQUENCE [LARGE SCALE GENOMIC DNA]</scope>
    <source>
        <strain evidence="4 5">CBS 406.79</strain>
    </source>
</reference>
<dbReference type="Gene3D" id="1.20.1250.20">
    <property type="entry name" value="MFS general substrate transporter like domains"/>
    <property type="match status" value="1"/>
</dbReference>
<dbReference type="Pfam" id="PF07690">
    <property type="entry name" value="MFS_1"/>
    <property type="match status" value="1"/>
</dbReference>